<dbReference type="InterPro" id="IPR043128">
    <property type="entry name" value="Rev_trsase/Diguanyl_cyclase"/>
</dbReference>
<dbReference type="FunFam" id="3.30.70.270:FF:000001">
    <property type="entry name" value="Diguanylate cyclase domain protein"/>
    <property type="match status" value="1"/>
</dbReference>
<keyword evidence="3" id="KW-0812">Transmembrane</keyword>
<dbReference type="Pfam" id="PF00990">
    <property type="entry name" value="GGDEF"/>
    <property type="match status" value="1"/>
</dbReference>
<dbReference type="KEGG" id="talb:FTW19_06255"/>
<reference evidence="5 6" key="1">
    <citation type="submission" date="2019-08" db="EMBL/GenBank/DDBJ databases">
        <title>Complete genome sequence of Terriglobus albidus strain ORNL.</title>
        <authorList>
            <person name="Podar M."/>
        </authorList>
    </citation>
    <scope>NUCLEOTIDE SEQUENCE [LARGE SCALE GENOMIC DNA]</scope>
    <source>
        <strain evidence="5 6">ORNL</strain>
    </source>
</reference>
<evidence type="ECO:0000259" key="4">
    <source>
        <dbReference type="PROSITE" id="PS50887"/>
    </source>
</evidence>
<dbReference type="GO" id="GO:0043709">
    <property type="term" value="P:cell adhesion involved in single-species biofilm formation"/>
    <property type="evidence" value="ECO:0007669"/>
    <property type="project" value="TreeGrafter"/>
</dbReference>
<dbReference type="EC" id="2.7.7.65" evidence="1"/>
<feature type="domain" description="GGDEF" evidence="4">
    <location>
        <begin position="256"/>
        <end position="386"/>
    </location>
</feature>
<organism evidence="5 6">
    <name type="scientific">Terriglobus albidus</name>
    <dbReference type="NCBI Taxonomy" id="1592106"/>
    <lineage>
        <taxon>Bacteria</taxon>
        <taxon>Pseudomonadati</taxon>
        <taxon>Acidobacteriota</taxon>
        <taxon>Terriglobia</taxon>
        <taxon>Terriglobales</taxon>
        <taxon>Acidobacteriaceae</taxon>
        <taxon>Terriglobus</taxon>
    </lineage>
</organism>
<dbReference type="PANTHER" id="PTHR45138:SF24">
    <property type="entry name" value="DIGUANYLATE CYCLASE DGCC-RELATED"/>
    <property type="match status" value="1"/>
</dbReference>
<keyword evidence="6" id="KW-1185">Reference proteome</keyword>
<dbReference type="AlphaFoldDB" id="A0A5B9E7U9"/>
<feature type="transmembrane region" description="Helical" evidence="3">
    <location>
        <begin position="12"/>
        <end position="31"/>
    </location>
</feature>
<dbReference type="InterPro" id="IPR029787">
    <property type="entry name" value="Nucleotide_cyclase"/>
</dbReference>
<name>A0A5B9E7U9_9BACT</name>
<evidence type="ECO:0000313" key="5">
    <source>
        <dbReference type="EMBL" id="QEE27634.1"/>
    </source>
</evidence>
<dbReference type="Gene3D" id="3.30.70.270">
    <property type="match status" value="1"/>
</dbReference>
<protein>
    <recommendedName>
        <fullName evidence="1">diguanylate cyclase</fullName>
        <ecNumber evidence="1">2.7.7.65</ecNumber>
    </recommendedName>
</protein>
<feature type="transmembrane region" description="Helical" evidence="3">
    <location>
        <begin position="43"/>
        <end position="60"/>
    </location>
</feature>
<dbReference type="RefSeq" id="WP_147646825.1">
    <property type="nucleotide sequence ID" value="NZ_CP042806.1"/>
</dbReference>
<evidence type="ECO:0000313" key="6">
    <source>
        <dbReference type="Proteomes" id="UP000321820"/>
    </source>
</evidence>
<sequence length="410" mass="44578">MDHLLSWFDNRTLLVCQLLLELLMASAFLILRRVNPAMRGIGLMSGGFALGVVALLLVAARGAVPLVVSAAIGNTVGFFSYYLVVRGIQLFLKDRSRYGWVMEISGAVCIAALFYFTLVKQDIVIRSIAAAWSIGIGRLLPAITLWRYSNTKRFLRFGAVAFGIFALLSFQRIVLLLVQGAPQNFMQRDSVQTISILTGFLHIGVTGMFLLAMITSELRAATLRTAQIDSLTGALTRAAAESKFAQELEHAGRSGLALSLMLVDIDNFKAFNDTAGHAAGDEALRLVAQAIQEQLRAYDTFGRFGGDELLLLLPGTEGADAVTVAERIRDAIHRIPPIHGKLPVTLSIGIAEGEPHDTTRTLLARADEALYHVKRSGRNAAYFQPFGVTPPSHEASEPVATDRLSSTERP</sequence>
<accession>A0A5B9E7U9</accession>
<dbReference type="OrthoDB" id="116590at2"/>
<dbReference type="GO" id="GO:0052621">
    <property type="term" value="F:diguanylate cyclase activity"/>
    <property type="evidence" value="ECO:0007669"/>
    <property type="project" value="UniProtKB-EC"/>
</dbReference>
<gene>
    <name evidence="5" type="ORF">FTW19_06255</name>
</gene>
<feature type="transmembrane region" description="Helical" evidence="3">
    <location>
        <begin position="66"/>
        <end position="85"/>
    </location>
</feature>
<evidence type="ECO:0000256" key="2">
    <source>
        <dbReference type="SAM" id="MobiDB-lite"/>
    </source>
</evidence>
<keyword evidence="3" id="KW-1133">Transmembrane helix</keyword>
<dbReference type="Proteomes" id="UP000321820">
    <property type="component" value="Chromosome"/>
</dbReference>
<dbReference type="SUPFAM" id="SSF55073">
    <property type="entry name" value="Nucleotide cyclase"/>
    <property type="match status" value="1"/>
</dbReference>
<dbReference type="InterPro" id="IPR050469">
    <property type="entry name" value="Diguanylate_Cyclase"/>
</dbReference>
<dbReference type="InterPro" id="IPR000160">
    <property type="entry name" value="GGDEF_dom"/>
</dbReference>
<feature type="transmembrane region" description="Helical" evidence="3">
    <location>
        <begin position="154"/>
        <end position="174"/>
    </location>
</feature>
<keyword evidence="3" id="KW-0472">Membrane</keyword>
<dbReference type="PROSITE" id="PS50887">
    <property type="entry name" value="GGDEF"/>
    <property type="match status" value="1"/>
</dbReference>
<dbReference type="SMART" id="SM00267">
    <property type="entry name" value="GGDEF"/>
    <property type="match status" value="1"/>
</dbReference>
<dbReference type="GO" id="GO:0005886">
    <property type="term" value="C:plasma membrane"/>
    <property type="evidence" value="ECO:0007669"/>
    <property type="project" value="TreeGrafter"/>
</dbReference>
<feature type="region of interest" description="Disordered" evidence="2">
    <location>
        <begin position="386"/>
        <end position="410"/>
    </location>
</feature>
<feature type="transmembrane region" description="Helical" evidence="3">
    <location>
        <begin position="97"/>
        <end position="117"/>
    </location>
</feature>
<proteinExistence type="predicted"/>
<dbReference type="GO" id="GO:1902201">
    <property type="term" value="P:negative regulation of bacterial-type flagellum-dependent cell motility"/>
    <property type="evidence" value="ECO:0007669"/>
    <property type="project" value="TreeGrafter"/>
</dbReference>
<dbReference type="EMBL" id="CP042806">
    <property type="protein sequence ID" value="QEE27634.1"/>
    <property type="molecule type" value="Genomic_DNA"/>
</dbReference>
<dbReference type="PANTHER" id="PTHR45138">
    <property type="entry name" value="REGULATORY COMPONENTS OF SENSORY TRANSDUCTION SYSTEM"/>
    <property type="match status" value="1"/>
</dbReference>
<feature type="transmembrane region" description="Helical" evidence="3">
    <location>
        <begin position="194"/>
        <end position="214"/>
    </location>
</feature>
<dbReference type="CDD" id="cd01949">
    <property type="entry name" value="GGDEF"/>
    <property type="match status" value="1"/>
</dbReference>
<evidence type="ECO:0000256" key="3">
    <source>
        <dbReference type="SAM" id="Phobius"/>
    </source>
</evidence>
<dbReference type="NCBIfam" id="TIGR00254">
    <property type="entry name" value="GGDEF"/>
    <property type="match status" value="1"/>
</dbReference>
<feature type="transmembrane region" description="Helical" evidence="3">
    <location>
        <begin position="123"/>
        <end position="142"/>
    </location>
</feature>
<evidence type="ECO:0000256" key="1">
    <source>
        <dbReference type="ARBA" id="ARBA00012528"/>
    </source>
</evidence>